<evidence type="ECO:0000256" key="3">
    <source>
        <dbReference type="ARBA" id="ARBA00022827"/>
    </source>
</evidence>
<comment type="caution">
    <text evidence="8">The sequence shown here is derived from an EMBL/GenBank/DDBJ whole genome shotgun (WGS) entry which is preliminary data.</text>
</comment>
<dbReference type="Gene3D" id="3.30.390.30">
    <property type="match status" value="1"/>
</dbReference>
<dbReference type="Pfam" id="PF01734">
    <property type="entry name" value="Patatin"/>
    <property type="match status" value="1"/>
</dbReference>
<keyword evidence="2" id="KW-0285">Flavoprotein</keyword>
<dbReference type="PROSITE" id="PS51635">
    <property type="entry name" value="PNPLA"/>
    <property type="match status" value="1"/>
</dbReference>
<evidence type="ECO:0000313" key="9">
    <source>
        <dbReference type="Proteomes" id="UP001245184"/>
    </source>
</evidence>
<dbReference type="InterPro" id="IPR050446">
    <property type="entry name" value="FAD-oxidoreductase/Apoptosis"/>
</dbReference>
<dbReference type="Gene3D" id="3.40.1090.10">
    <property type="entry name" value="Cytosolic phospholipase A2 catalytic domain"/>
    <property type="match status" value="1"/>
</dbReference>
<dbReference type="InterPro" id="IPR016035">
    <property type="entry name" value="Acyl_Trfase/lysoPLipase"/>
</dbReference>
<evidence type="ECO:0000256" key="2">
    <source>
        <dbReference type="ARBA" id="ARBA00022630"/>
    </source>
</evidence>
<evidence type="ECO:0000259" key="7">
    <source>
        <dbReference type="PROSITE" id="PS51635"/>
    </source>
</evidence>
<keyword evidence="6" id="KW-0378">Hydrolase</keyword>
<feature type="active site" description="Nucleophile" evidence="6">
    <location>
        <position position="470"/>
    </location>
</feature>
<dbReference type="SUPFAM" id="SSF55424">
    <property type="entry name" value="FAD/NAD-linked reductases, dimerisation (C-terminal) domain"/>
    <property type="match status" value="1"/>
</dbReference>
<dbReference type="InterPro" id="IPR028202">
    <property type="entry name" value="Reductase_C"/>
</dbReference>
<dbReference type="Pfam" id="PF14759">
    <property type="entry name" value="Reductase_C"/>
    <property type="match status" value="1"/>
</dbReference>
<name>A0ABD5CF32_9BURK</name>
<evidence type="ECO:0000256" key="6">
    <source>
        <dbReference type="PROSITE-ProRule" id="PRU01161"/>
    </source>
</evidence>
<protein>
    <submittedName>
        <fullName evidence="8">NADPH-dependent 2,4-dienoyl-CoA reductase/sulfur reductase-like enzyme/predicted acylesterase/phospholipase RssA</fullName>
    </submittedName>
</protein>
<dbReference type="SUPFAM" id="SSF52151">
    <property type="entry name" value="FabD/lysophospholipase-like"/>
    <property type="match status" value="1"/>
</dbReference>
<evidence type="ECO:0000313" key="8">
    <source>
        <dbReference type="EMBL" id="MDR6203906.1"/>
    </source>
</evidence>
<proteinExistence type="predicted"/>
<keyword evidence="5 6" id="KW-0443">Lipid metabolism</keyword>
<gene>
    <name evidence="8" type="ORF">QF025_002626</name>
</gene>
<organism evidence="8 9">
    <name type="scientific">Paraburkholderia graminis</name>
    <dbReference type="NCBI Taxonomy" id="60548"/>
    <lineage>
        <taxon>Bacteria</taxon>
        <taxon>Pseudomonadati</taxon>
        <taxon>Pseudomonadota</taxon>
        <taxon>Betaproteobacteria</taxon>
        <taxon>Burkholderiales</taxon>
        <taxon>Burkholderiaceae</taxon>
        <taxon>Paraburkholderia</taxon>
    </lineage>
</organism>
<evidence type="ECO:0000256" key="1">
    <source>
        <dbReference type="ARBA" id="ARBA00001974"/>
    </source>
</evidence>
<dbReference type="PANTHER" id="PTHR43557:SF2">
    <property type="entry name" value="RIESKE DOMAIN-CONTAINING PROTEIN-RELATED"/>
    <property type="match status" value="1"/>
</dbReference>
<dbReference type="InterPro" id="IPR021095">
    <property type="entry name" value="DUF3734"/>
</dbReference>
<dbReference type="PANTHER" id="PTHR43557">
    <property type="entry name" value="APOPTOSIS-INDUCING FACTOR 1"/>
    <property type="match status" value="1"/>
</dbReference>
<feature type="active site" description="Proton acceptor" evidence="6">
    <location>
        <position position="623"/>
    </location>
</feature>
<dbReference type="SUPFAM" id="SSF51905">
    <property type="entry name" value="FAD/NAD(P)-binding domain"/>
    <property type="match status" value="2"/>
</dbReference>
<keyword evidence="3" id="KW-0274">FAD</keyword>
<comment type="cofactor">
    <cofactor evidence="1">
        <name>FAD</name>
        <dbReference type="ChEBI" id="CHEBI:57692"/>
    </cofactor>
</comment>
<feature type="short sequence motif" description="GXGXXG" evidence="6">
    <location>
        <begin position="441"/>
        <end position="446"/>
    </location>
</feature>
<dbReference type="GO" id="GO:0016042">
    <property type="term" value="P:lipid catabolic process"/>
    <property type="evidence" value="ECO:0007669"/>
    <property type="project" value="UniProtKB-UniRule"/>
</dbReference>
<comment type="caution">
    <text evidence="6">Lacks conserved residue(s) required for the propagation of feature annotation.</text>
</comment>
<dbReference type="PRINTS" id="PR00368">
    <property type="entry name" value="FADPNR"/>
</dbReference>
<dbReference type="GO" id="GO:0016787">
    <property type="term" value="F:hydrolase activity"/>
    <property type="evidence" value="ECO:0007669"/>
    <property type="project" value="UniProtKB-UniRule"/>
</dbReference>
<reference evidence="8 9" key="1">
    <citation type="submission" date="2023-08" db="EMBL/GenBank/DDBJ databases">
        <title>Genome sequencing of plant associated microbes to promote plant fitness in Sorghum bicolor and Oryza sativa.</title>
        <authorList>
            <person name="Coleman-Derr D."/>
        </authorList>
    </citation>
    <scope>NUCLEOTIDE SEQUENCE [LARGE SCALE GENOMIC DNA]</scope>
    <source>
        <strain evidence="8 9">SLBN-33</strain>
    </source>
</reference>
<dbReference type="Pfam" id="PF12536">
    <property type="entry name" value="DUF3734"/>
    <property type="match status" value="1"/>
</dbReference>
<accession>A0ABD5CF32</accession>
<dbReference type="InterPro" id="IPR023753">
    <property type="entry name" value="FAD/NAD-binding_dom"/>
</dbReference>
<dbReference type="PRINTS" id="PR00411">
    <property type="entry name" value="PNDRDTASEI"/>
</dbReference>
<dbReference type="CDD" id="cd07209">
    <property type="entry name" value="Pat_hypo_Ecoli_Z1214_like"/>
    <property type="match status" value="1"/>
</dbReference>
<dbReference type="AlphaFoldDB" id="A0ABD5CF32"/>
<dbReference type="EMBL" id="JAVIZN010000002">
    <property type="protein sequence ID" value="MDR6203906.1"/>
    <property type="molecule type" value="Genomic_DNA"/>
</dbReference>
<evidence type="ECO:0000256" key="4">
    <source>
        <dbReference type="ARBA" id="ARBA00023002"/>
    </source>
</evidence>
<keyword evidence="6" id="KW-0442">Lipid degradation</keyword>
<dbReference type="Pfam" id="PF07992">
    <property type="entry name" value="Pyr_redox_2"/>
    <property type="match status" value="1"/>
</dbReference>
<dbReference type="InterPro" id="IPR016156">
    <property type="entry name" value="FAD/NAD-linked_Rdtase_dimer_sf"/>
</dbReference>
<feature type="domain" description="PNPLA" evidence="7">
    <location>
        <begin position="437"/>
        <end position="636"/>
    </location>
</feature>
<keyword evidence="4" id="KW-0560">Oxidoreductase</keyword>
<dbReference type="Proteomes" id="UP001245184">
    <property type="component" value="Unassembled WGS sequence"/>
</dbReference>
<dbReference type="InterPro" id="IPR002641">
    <property type="entry name" value="PNPLA_dom"/>
</dbReference>
<dbReference type="GO" id="GO:0016491">
    <property type="term" value="F:oxidoreductase activity"/>
    <property type="evidence" value="ECO:0007669"/>
    <property type="project" value="UniProtKB-KW"/>
</dbReference>
<dbReference type="Gene3D" id="3.50.50.60">
    <property type="entry name" value="FAD/NAD(P)-binding domain"/>
    <property type="match status" value="2"/>
</dbReference>
<sequence length="770" mass="84483">MNDRLQLDPSALAAAASPAMPPPKETAYDYLLLGGGAASVAAARALRRENYTASIAILCGESILPYQRPPLTKGFLTGHIDALQLALHPMEFYHEQRMEVVIGARAAHVDRTRRSVTTSDGRVFLYGKLLIATGASPQRLHVPGSHLPGVQFIHDIGDAAALREAAQRVKRVVVVGAGFVGTEVAASLRTAGVEVTLIERAARVMPQLDAPVLSEWFAARCSREGIHLLTHCNVAQCTGDQQVTGMLTDTGESLPCEMVVVAIGVTPNCAFLQGSGVAIGDGVLVDECLRTNDPNVFAAGDVASFHDRVFGVRRRIEHWDNALRQGRLAARNMLGKGMPYRDVSIFYGSVFNTAYTFIGKSEGATENIQRGEPSDGAWSVLYLKHNVLRAVFSMGRSAEETASVEELIRHRVALHAEHARLGDVRFPLAGLRTQTVLILQGGGALGAFECGAIQALEQKGVCPDVVSAVSIGAFNGAIVASHPGCAARPLAAFWRDLSVQLPRMPNPQQHEAFVSRYALWFGIPNFLRPRWWSDAWWSAALPPSWTSYYDPSAIKDTIRRYVDFDRLGESPTRLLVAAVDVETAEKKIFDSYVDRLTPEHLLASGSLPPCMPWTTIDGRAYWDGGIVSNSPLDLVIERCGRVGGRVFALDLFSGTRPMPSNVFDVMRRRDEIVYTDRVESDLRFEEYANDFSDLVAELMREVDAETSKRFKQRPNYIRLMGNRPDIRISKISLHSATSVAVEFDFSRSTIEELQRRGKQAAFDVLAALPD</sequence>
<dbReference type="InterPro" id="IPR036188">
    <property type="entry name" value="FAD/NAD-bd_sf"/>
</dbReference>
<feature type="short sequence motif" description="DGA/G" evidence="6">
    <location>
        <begin position="623"/>
        <end position="625"/>
    </location>
</feature>
<evidence type="ECO:0000256" key="5">
    <source>
        <dbReference type="ARBA" id="ARBA00023098"/>
    </source>
</evidence>